<evidence type="ECO:0000313" key="4">
    <source>
        <dbReference type="Proteomes" id="UP000013827"/>
    </source>
</evidence>
<protein>
    <recommendedName>
        <fullName evidence="2">Ubiquitin-like domain-containing protein</fullName>
    </recommendedName>
</protein>
<reference evidence="4" key="1">
    <citation type="journal article" date="2013" name="Nature">
        <title>Pan genome of the phytoplankton Emiliania underpins its global distribution.</title>
        <authorList>
            <person name="Read B.A."/>
            <person name="Kegel J."/>
            <person name="Klute M.J."/>
            <person name="Kuo A."/>
            <person name="Lefebvre S.C."/>
            <person name="Maumus F."/>
            <person name="Mayer C."/>
            <person name="Miller J."/>
            <person name="Monier A."/>
            <person name="Salamov A."/>
            <person name="Young J."/>
            <person name="Aguilar M."/>
            <person name="Claverie J.M."/>
            <person name="Frickenhaus S."/>
            <person name="Gonzalez K."/>
            <person name="Herman E.K."/>
            <person name="Lin Y.C."/>
            <person name="Napier J."/>
            <person name="Ogata H."/>
            <person name="Sarno A.F."/>
            <person name="Shmutz J."/>
            <person name="Schroeder D."/>
            <person name="de Vargas C."/>
            <person name="Verret F."/>
            <person name="von Dassow P."/>
            <person name="Valentin K."/>
            <person name="Van de Peer Y."/>
            <person name="Wheeler G."/>
            <person name="Dacks J.B."/>
            <person name="Delwiche C.F."/>
            <person name="Dyhrman S.T."/>
            <person name="Glockner G."/>
            <person name="John U."/>
            <person name="Richards T."/>
            <person name="Worden A.Z."/>
            <person name="Zhang X."/>
            <person name="Grigoriev I.V."/>
            <person name="Allen A.E."/>
            <person name="Bidle K."/>
            <person name="Borodovsky M."/>
            <person name="Bowler C."/>
            <person name="Brownlee C."/>
            <person name="Cock J.M."/>
            <person name="Elias M."/>
            <person name="Gladyshev V.N."/>
            <person name="Groth M."/>
            <person name="Guda C."/>
            <person name="Hadaegh A."/>
            <person name="Iglesias-Rodriguez M.D."/>
            <person name="Jenkins J."/>
            <person name="Jones B.M."/>
            <person name="Lawson T."/>
            <person name="Leese F."/>
            <person name="Lindquist E."/>
            <person name="Lobanov A."/>
            <person name="Lomsadze A."/>
            <person name="Malik S.B."/>
            <person name="Marsh M.E."/>
            <person name="Mackinder L."/>
            <person name="Mock T."/>
            <person name="Mueller-Roeber B."/>
            <person name="Pagarete A."/>
            <person name="Parker M."/>
            <person name="Probert I."/>
            <person name="Quesneville H."/>
            <person name="Raines C."/>
            <person name="Rensing S.A."/>
            <person name="Riano-Pachon D.M."/>
            <person name="Richier S."/>
            <person name="Rokitta S."/>
            <person name="Shiraiwa Y."/>
            <person name="Soanes D.M."/>
            <person name="van der Giezen M."/>
            <person name="Wahlund T.M."/>
            <person name="Williams B."/>
            <person name="Wilson W."/>
            <person name="Wolfe G."/>
            <person name="Wurch L.L."/>
        </authorList>
    </citation>
    <scope>NUCLEOTIDE SEQUENCE</scope>
</reference>
<name>A0A0D3KQH0_EMIH1</name>
<proteinExistence type="predicted"/>
<dbReference type="STRING" id="2903.R1FG47"/>
<dbReference type="GeneID" id="17283275"/>
<dbReference type="Proteomes" id="UP000013827">
    <property type="component" value="Unassembled WGS sequence"/>
</dbReference>
<dbReference type="KEGG" id="ehx:EMIHUDRAFT_62771"/>
<sequence>MGCTIAVKVVDQDGREDAYIVEMDNSLAPMTDQYCHTRGIGDSSRSTLRFLFDGERVNSHQTPRMLELEDGDCIDVMTEQLGGVEYGSRGDHGADQYSIHTYLP</sequence>
<dbReference type="PROSITE" id="PS50053">
    <property type="entry name" value="UBIQUITIN_2"/>
    <property type="match status" value="1"/>
</dbReference>
<reference evidence="3" key="2">
    <citation type="submission" date="2024-10" db="UniProtKB">
        <authorList>
            <consortium name="EnsemblProtists"/>
        </authorList>
    </citation>
    <scope>IDENTIFICATION</scope>
</reference>
<dbReference type="EnsemblProtists" id="EOD38005">
    <property type="protein sequence ID" value="EOD38005"/>
    <property type="gene ID" value="EMIHUDRAFT_62771"/>
</dbReference>
<dbReference type="InterPro" id="IPR022617">
    <property type="entry name" value="Rad60/SUMO-like_dom"/>
</dbReference>
<dbReference type="PaxDb" id="2903-EOD38005"/>
<dbReference type="InterPro" id="IPR000626">
    <property type="entry name" value="Ubiquitin-like_dom"/>
</dbReference>
<keyword evidence="4" id="KW-1185">Reference proteome</keyword>
<organism evidence="3 4">
    <name type="scientific">Emiliania huxleyi (strain CCMP1516)</name>
    <dbReference type="NCBI Taxonomy" id="280463"/>
    <lineage>
        <taxon>Eukaryota</taxon>
        <taxon>Haptista</taxon>
        <taxon>Haptophyta</taxon>
        <taxon>Prymnesiophyceae</taxon>
        <taxon>Isochrysidales</taxon>
        <taxon>Noelaerhabdaceae</taxon>
        <taxon>Emiliania</taxon>
    </lineage>
</organism>
<feature type="region of interest" description="Disordered" evidence="1">
    <location>
        <begin position="85"/>
        <end position="104"/>
    </location>
</feature>
<dbReference type="PANTHER" id="PTHR10562">
    <property type="entry name" value="SMALL UBIQUITIN-RELATED MODIFIER"/>
    <property type="match status" value="1"/>
</dbReference>
<evidence type="ECO:0000313" key="3">
    <source>
        <dbReference type="EnsemblProtists" id="EOD38005"/>
    </source>
</evidence>
<accession>A0A0D3KQH0</accession>
<dbReference type="HOGENOM" id="CLU_148322_4_0_1"/>
<dbReference type="RefSeq" id="XP_005790434.1">
    <property type="nucleotide sequence ID" value="XM_005790377.1"/>
</dbReference>
<dbReference type="AlphaFoldDB" id="A0A0D3KQH0"/>
<dbReference type="SUPFAM" id="SSF54236">
    <property type="entry name" value="Ubiquitin-like"/>
    <property type="match status" value="1"/>
</dbReference>
<feature type="domain" description="Ubiquitin-like" evidence="2">
    <location>
        <begin position="3"/>
        <end position="83"/>
    </location>
</feature>
<dbReference type="InterPro" id="IPR029071">
    <property type="entry name" value="Ubiquitin-like_domsf"/>
</dbReference>
<evidence type="ECO:0000259" key="2">
    <source>
        <dbReference type="PROSITE" id="PS50053"/>
    </source>
</evidence>
<dbReference type="Gene3D" id="3.10.20.90">
    <property type="entry name" value="Phosphatidylinositol 3-kinase Catalytic Subunit, Chain A, domain 1"/>
    <property type="match status" value="1"/>
</dbReference>
<evidence type="ECO:0000256" key="1">
    <source>
        <dbReference type="SAM" id="MobiDB-lite"/>
    </source>
</evidence>
<dbReference type="eggNOG" id="KOG1769">
    <property type="taxonomic scope" value="Eukaryota"/>
</dbReference>
<dbReference type="Pfam" id="PF11976">
    <property type="entry name" value="Rad60-SLD"/>
    <property type="match status" value="1"/>
</dbReference>